<dbReference type="Proteomes" id="UP000254978">
    <property type="component" value="Unassembled WGS sequence"/>
</dbReference>
<keyword evidence="3" id="KW-1185">Reference proteome</keyword>
<proteinExistence type="predicted"/>
<feature type="transmembrane region" description="Helical" evidence="1">
    <location>
        <begin position="12"/>
        <end position="33"/>
    </location>
</feature>
<dbReference type="EMBL" id="UGQT01000001">
    <property type="protein sequence ID" value="STZ59832.1"/>
    <property type="molecule type" value="Genomic_DNA"/>
</dbReference>
<protein>
    <submittedName>
        <fullName evidence="2">Uncharacterized protein</fullName>
    </submittedName>
</protein>
<keyword evidence="1" id="KW-0472">Membrane</keyword>
<gene>
    <name evidence="2" type="ORF">NCTC10821_03370</name>
</gene>
<evidence type="ECO:0000256" key="1">
    <source>
        <dbReference type="SAM" id="Phobius"/>
    </source>
</evidence>
<keyword evidence="1" id="KW-0812">Transmembrane</keyword>
<sequence>MFLPVPTGSTTGALMTVLTTVVAIMLISAIWVYHDASASAERGRPIISSVGSLQLKKPVAWFLAVLLLWEMCLPLYITSRSQA</sequence>
<evidence type="ECO:0000313" key="2">
    <source>
        <dbReference type="EMBL" id="STZ59832.1"/>
    </source>
</evidence>
<reference evidence="2 3" key="1">
    <citation type="submission" date="2018-06" db="EMBL/GenBank/DDBJ databases">
        <authorList>
            <consortium name="Pathogen Informatics"/>
            <person name="Doyle S."/>
        </authorList>
    </citation>
    <scope>NUCLEOTIDE SEQUENCE [LARGE SCALE GENOMIC DNA]</scope>
    <source>
        <strain evidence="2 3">NCTC10821</strain>
    </source>
</reference>
<organism evidence="2 3">
    <name type="scientific">Mycolicibacterium tokaiense</name>
    <dbReference type="NCBI Taxonomy" id="39695"/>
    <lineage>
        <taxon>Bacteria</taxon>
        <taxon>Bacillati</taxon>
        <taxon>Actinomycetota</taxon>
        <taxon>Actinomycetes</taxon>
        <taxon>Mycobacteriales</taxon>
        <taxon>Mycobacteriaceae</taxon>
        <taxon>Mycolicibacterium</taxon>
    </lineage>
</organism>
<accession>A0A378TG90</accession>
<name>A0A378TG90_9MYCO</name>
<keyword evidence="1" id="KW-1133">Transmembrane helix</keyword>
<dbReference type="AlphaFoldDB" id="A0A378TG90"/>
<evidence type="ECO:0000313" key="3">
    <source>
        <dbReference type="Proteomes" id="UP000254978"/>
    </source>
</evidence>
<feature type="transmembrane region" description="Helical" evidence="1">
    <location>
        <begin position="59"/>
        <end position="77"/>
    </location>
</feature>